<keyword evidence="1" id="KW-1133">Transmembrane helix</keyword>
<name>A0A2M9R2V6_9FLAO</name>
<accession>A0A2M9R2V6</accession>
<feature type="transmembrane region" description="Helical" evidence="1">
    <location>
        <begin position="127"/>
        <end position="144"/>
    </location>
</feature>
<evidence type="ECO:0000313" key="3">
    <source>
        <dbReference type="Proteomes" id="UP000231960"/>
    </source>
</evidence>
<dbReference type="Proteomes" id="UP000231960">
    <property type="component" value="Unassembled WGS sequence"/>
</dbReference>
<reference evidence="2 3" key="1">
    <citation type="submission" date="2017-06" db="EMBL/GenBank/DDBJ databases">
        <title>Description of Avrilella dinanensis gen. nov. sp. nov.</title>
        <authorList>
            <person name="Leyer C."/>
            <person name="Sassi M."/>
            <person name="Minet J."/>
            <person name="Kayal S."/>
            <person name="Cattoir V."/>
        </authorList>
    </citation>
    <scope>NUCLEOTIDE SEQUENCE [LARGE SCALE GENOMIC DNA]</scope>
    <source>
        <strain evidence="2 3">UR159</strain>
    </source>
</reference>
<gene>
    <name evidence="2" type="ORF">CDL10_00775</name>
</gene>
<dbReference type="RefSeq" id="WP_100676760.1">
    <property type="nucleotide sequence ID" value="NZ_NIPO01000001.1"/>
</dbReference>
<evidence type="ECO:0000256" key="1">
    <source>
        <dbReference type="SAM" id="Phobius"/>
    </source>
</evidence>
<dbReference type="EMBL" id="NIPO01000001">
    <property type="protein sequence ID" value="PJR03191.1"/>
    <property type="molecule type" value="Genomic_DNA"/>
</dbReference>
<dbReference type="OrthoDB" id="7544025at2"/>
<feature type="transmembrane region" description="Helical" evidence="1">
    <location>
        <begin position="20"/>
        <end position="43"/>
    </location>
</feature>
<comment type="caution">
    <text evidence="2">The sequence shown here is derived from an EMBL/GenBank/DDBJ whole genome shotgun (WGS) entry which is preliminary data.</text>
</comment>
<organism evidence="2 3">
    <name type="scientific">Avrilella dinanensis</name>
    <dbReference type="NCBI Taxonomy" id="2008672"/>
    <lineage>
        <taxon>Bacteria</taxon>
        <taxon>Pseudomonadati</taxon>
        <taxon>Bacteroidota</taxon>
        <taxon>Flavobacteriia</taxon>
        <taxon>Flavobacteriales</taxon>
        <taxon>Flavobacteriaceae</taxon>
        <taxon>Avrilella</taxon>
    </lineage>
</organism>
<evidence type="ECO:0000313" key="2">
    <source>
        <dbReference type="EMBL" id="PJR03191.1"/>
    </source>
</evidence>
<keyword evidence="3" id="KW-1185">Reference proteome</keyword>
<protein>
    <submittedName>
        <fullName evidence="2">Uncharacterized protein</fullName>
    </submittedName>
</protein>
<sequence>MNKEKQFVATDEAKGKATQLRIFAALLWIGAIVAQIFAIRFILQAVRAEESIINMWTIGLIILDLILVLIGSMLWKKSGRLDPPSEKNKFLFVLQSQLGVIAAIVAFLPLIILVLTNKNIDGKQKAILGSIAGVALVIAGIGSADFNPPSVEKYTEQINAQTDLIRELNNGVDLVYWTNQGNKYHLDADCQHIRNRDKHNGTVKQAWEERKIGDSELCLTCKKNAEKKLNTEEATQEILDEINPE</sequence>
<feature type="transmembrane region" description="Helical" evidence="1">
    <location>
        <begin position="95"/>
        <end position="115"/>
    </location>
</feature>
<keyword evidence="1" id="KW-0812">Transmembrane</keyword>
<proteinExistence type="predicted"/>
<feature type="transmembrane region" description="Helical" evidence="1">
    <location>
        <begin position="55"/>
        <end position="75"/>
    </location>
</feature>
<keyword evidence="1" id="KW-0472">Membrane</keyword>
<dbReference type="AlphaFoldDB" id="A0A2M9R2V6"/>